<dbReference type="Proteomes" id="UP000309566">
    <property type="component" value="Unassembled WGS sequence"/>
</dbReference>
<dbReference type="KEGG" id="bcae:A4V03_15030"/>
<accession>A0A4S2CXU0</accession>
<dbReference type="Gene3D" id="3.40.390.70">
    <property type="match status" value="1"/>
</dbReference>
<dbReference type="EMBL" id="SRYX01000040">
    <property type="protein sequence ID" value="TGY32903.1"/>
    <property type="molecule type" value="Genomic_DNA"/>
</dbReference>
<dbReference type="GeneID" id="82188454"/>
<keyword evidence="3" id="KW-1185">Reference proteome</keyword>
<dbReference type="AlphaFoldDB" id="A0A1C7H2C4"/>
<reference evidence="1" key="2">
    <citation type="submission" date="2017-04" db="EMBL/GenBank/DDBJ databases">
        <title>Complete Genome Sequences of Twelve Strains of a Stable Defined Moderately Diverse Mouse Microbiota 2 (sDMDMm2).</title>
        <authorList>
            <person name="Uchimura Y."/>
            <person name="Wyss M."/>
            <person name="Brugiroux S."/>
            <person name="Limenitakis J.P."/>
            <person name="Stecher B."/>
            <person name="McCoy K.D."/>
            <person name="Macpherson A.J."/>
        </authorList>
    </citation>
    <scope>NUCLEOTIDE SEQUENCE</scope>
    <source>
        <strain evidence="1">I48</strain>
    </source>
</reference>
<evidence type="ECO:0000313" key="1">
    <source>
        <dbReference type="EMBL" id="ANU58714.1"/>
    </source>
</evidence>
<dbReference type="Proteomes" id="UP000092631">
    <property type="component" value="Chromosome"/>
</dbReference>
<organism evidence="1 3">
    <name type="scientific">Bacteroides caecimuris</name>
    <dbReference type="NCBI Taxonomy" id="1796613"/>
    <lineage>
        <taxon>Bacteria</taxon>
        <taxon>Pseudomonadati</taxon>
        <taxon>Bacteroidota</taxon>
        <taxon>Bacteroidia</taxon>
        <taxon>Bacteroidales</taxon>
        <taxon>Bacteroidaceae</taxon>
        <taxon>Bacteroides</taxon>
    </lineage>
</organism>
<dbReference type="EMBL" id="CP015401">
    <property type="protein sequence ID" value="ANU58714.1"/>
    <property type="molecule type" value="Genomic_DNA"/>
</dbReference>
<sequence length="301" mass="34821">MRKIILLISLIAGISSCYQEDALNVPDQADKYGVLEDTPADPTRHFIYQFYQQYETVIITNPTEADYKFNFTSDNGIKITSPEQSEEVINAGIDFLKKSLLNLYPDNFLKKNLPFSIILAEQVQMDAWGETTILNSYASGNFIAVSNITSALKTMSQKDFIKIRADINASFWAKYMSEVRGVFTIPDTFYKESETIEPDIYSGYFYLGYQSPAETDFYHYGLISYNTDSSYVDEEDPDFPFYSLYAPTKEMDLLQWMNFVFEKPQEELQEIFDDYPIMKKKYDIIKKAMLVNGFDLSQLKL</sequence>
<name>A0A1C7H2C4_9BACE</name>
<evidence type="ECO:0000313" key="4">
    <source>
        <dbReference type="Proteomes" id="UP000309566"/>
    </source>
</evidence>
<dbReference type="OrthoDB" id="636744at2"/>
<evidence type="ECO:0000313" key="3">
    <source>
        <dbReference type="Proteomes" id="UP000092631"/>
    </source>
</evidence>
<gene>
    <name evidence="1" type="ORF">A4V03_15030</name>
    <name evidence="2" type="ORF">E5353_11180</name>
</gene>
<dbReference type="PROSITE" id="PS51257">
    <property type="entry name" value="PROKAR_LIPOPROTEIN"/>
    <property type="match status" value="1"/>
</dbReference>
<reference evidence="3" key="1">
    <citation type="submission" date="2016-04" db="EMBL/GenBank/DDBJ databases">
        <title>Complete Genome Sequences of Twelve Strains of a Stable Defined Moderately Diverse Mouse Microbiota 2 (sDMDMm2).</title>
        <authorList>
            <person name="Uchimura Y."/>
            <person name="Wyss M."/>
            <person name="Brugiroux S."/>
            <person name="Limenitakis J.P."/>
            <person name="Stecher B."/>
            <person name="McCoy K.D."/>
            <person name="Macpherson A.J."/>
        </authorList>
    </citation>
    <scope>NUCLEOTIDE SEQUENCE [LARGE SCALE GENOMIC DNA]</scope>
    <source>
        <strain evidence="3">I48</strain>
    </source>
</reference>
<dbReference type="RefSeq" id="WP_065539538.1">
    <property type="nucleotide sequence ID" value="NZ_CAPDLJ010000021.1"/>
</dbReference>
<reference evidence="2 4" key="3">
    <citation type="submission" date="2019-04" db="EMBL/GenBank/DDBJ databases">
        <title>Microbes associate with the intestines of laboratory mice.</title>
        <authorList>
            <person name="Navarre W."/>
            <person name="Wong E."/>
            <person name="Huang K."/>
            <person name="Tropini C."/>
            <person name="Ng K."/>
            <person name="Yu B."/>
        </authorList>
    </citation>
    <scope>NUCLEOTIDE SEQUENCE [LARGE SCALE GENOMIC DNA]</scope>
    <source>
        <strain evidence="2 4">NM63_1-25</strain>
    </source>
</reference>
<proteinExistence type="predicted"/>
<evidence type="ECO:0000313" key="2">
    <source>
        <dbReference type="EMBL" id="TGY32903.1"/>
    </source>
</evidence>
<accession>A0A1C7H2C4</accession>
<protein>
    <submittedName>
        <fullName evidence="1">Uncharacterized protein</fullName>
    </submittedName>
</protein>